<dbReference type="EMBL" id="KV875101">
    <property type="protein sequence ID" value="OIW25798.1"/>
    <property type="molecule type" value="Genomic_DNA"/>
</dbReference>
<dbReference type="Proteomes" id="UP000182658">
    <property type="component" value="Unassembled WGS sequence"/>
</dbReference>
<keyword evidence="9" id="KW-1185">Reference proteome</keyword>
<dbReference type="SUPFAM" id="SSF52402">
    <property type="entry name" value="Adenine nucleotide alpha hydrolases-like"/>
    <property type="match status" value="1"/>
</dbReference>
<dbReference type="PANTHER" id="PTHR43033:SF1">
    <property type="entry name" value="TRNA(ILE)-LYSIDINE SYNTHASE-RELATED"/>
    <property type="match status" value="1"/>
</dbReference>
<dbReference type="InParanoid" id="A0A1J7IEB1"/>
<organism evidence="8 9">
    <name type="scientific">Coniochaeta ligniaria NRRL 30616</name>
    <dbReference type="NCBI Taxonomy" id="1408157"/>
    <lineage>
        <taxon>Eukaryota</taxon>
        <taxon>Fungi</taxon>
        <taxon>Dikarya</taxon>
        <taxon>Ascomycota</taxon>
        <taxon>Pezizomycotina</taxon>
        <taxon>Sordariomycetes</taxon>
        <taxon>Sordariomycetidae</taxon>
        <taxon>Coniochaetales</taxon>
        <taxon>Coniochaetaceae</taxon>
        <taxon>Coniochaeta</taxon>
    </lineage>
</organism>
<reference evidence="8 9" key="1">
    <citation type="submission" date="2016-10" db="EMBL/GenBank/DDBJ databases">
        <title>Draft genome sequence of Coniochaeta ligniaria NRRL30616, a lignocellulolytic fungus for bioabatement of inhibitors in plant biomass hydrolysates.</title>
        <authorList>
            <consortium name="DOE Joint Genome Institute"/>
            <person name="Jimenez D.J."/>
            <person name="Hector R.E."/>
            <person name="Riley R."/>
            <person name="Sun H."/>
            <person name="Grigoriev I.V."/>
            <person name="Van Elsas J.D."/>
            <person name="Nichols N.N."/>
        </authorList>
    </citation>
    <scope>NUCLEOTIDE SEQUENCE [LARGE SCALE GENOMIC DNA]</scope>
    <source>
        <strain evidence="8 9">NRRL 30616</strain>
    </source>
</reference>
<dbReference type="GO" id="GO:0005524">
    <property type="term" value="F:ATP binding"/>
    <property type="evidence" value="ECO:0007669"/>
    <property type="project" value="UniProtKB-KW"/>
</dbReference>
<keyword evidence="5" id="KW-0067">ATP-binding</keyword>
<dbReference type="Gene3D" id="3.40.50.620">
    <property type="entry name" value="HUPs"/>
    <property type="match status" value="1"/>
</dbReference>
<dbReference type="AlphaFoldDB" id="A0A1J7IEB1"/>
<dbReference type="InterPro" id="IPR012094">
    <property type="entry name" value="tRNA_Ile_lys_synt"/>
</dbReference>
<dbReference type="InterPro" id="IPR012795">
    <property type="entry name" value="tRNA_Ile_lys_synt_N"/>
</dbReference>
<dbReference type="GO" id="GO:0032267">
    <property type="term" value="F:tRNA(Ile)-lysidine synthase activity"/>
    <property type="evidence" value="ECO:0007669"/>
    <property type="project" value="UniProtKB-EC"/>
</dbReference>
<dbReference type="OrthoDB" id="10262962at2759"/>
<evidence type="ECO:0000256" key="1">
    <source>
        <dbReference type="ARBA" id="ARBA00013267"/>
    </source>
</evidence>
<feature type="domain" description="tRNA(Ile)-lysidine/2-thiocytidine synthase N-terminal" evidence="7">
    <location>
        <begin position="295"/>
        <end position="340"/>
    </location>
</feature>
<dbReference type="InterPro" id="IPR011063">
    <property type="entry name" value="TilS/TtcA_N"/>
</dbReference>
<keyword evidence="3" id="KW-0819">tRNA processing</keyword>
<keyword evidence="4" id="KW-0547">Nucleotide-binding</keyword>
<evidence type="ECO:0000259" key="7">
    <source>
        <dbReference type="Pfam" id="PF01171"/>
    </source>
</evidence>
<dbReference type="HAMAP" id="MF_01161">
    <property type="entry name" value="tRNA_Ile_lys_synt"/>
    <property type="match status" value="1"/>
</dbReference>
<evidence type="ECO:0000313" key="8">
    <source>
        <dbReference type="EMBL" id="OIW25798.1"/>
    </source>
</evidence>
<comment type="catalytic activity">
    <reaction evidence="6">
        <text>cytidine(34) in tRNA(Ile2) + L-lysine + ATP = lysidine(34) in tRNA(Ile2) + AMP + diphosphate + H(+)</text>
        <dbReference type="Rhea" id="RHEA:43744"/>
        <dbReference type="Rhea" id="RHEA-COMP:10625"/>
        <dbReference type="Rhea" id="RHEA-COMP:10670"/>
        <dbReference type="ChEBI" id="CHEBI:15378"/>
        <dbReference type="ChEBI" id="CHEBI:30616"/>
        <dbReference type="ChEBI" id="CHEBI:32551"/>
        <dbReference type="ChEBI" id="CHEBI:33019"/>
        <dbReference type="ChEBI" id="CHEBI:82748"/>
        <dbReference type="ChEBI" id="CHEBI:83665"/>
        <dbReference type="ChEBI" id="CHEBI:456215"/>
        <dbReference type="EC" id="6.3.4.19"/>
    </reaction>
</comment>
<name>A0A1J7IEB1_9PEZI</name>
<evidence type="ECO:0000256" key="5">
    <source>
        <dbReference type="ARBA" id="ARBA00022840"/>
    </source>
</evidence>
<protein>
    <recommendedName>
        <fullName evidence="1">tRNA(Ile)-lysidine synthetase</fullName>
        <ecNumber evidence="1">6.3.4.19</ecNumber>
    </recommendedName>
</protein>
<evidence type="ECO:0000256" key="3">
    <source>
        <dbReference type="ARBA" id="ARBA00022694"/>
    </source>
</evidence>
<dbReference type="PANTHER" id="PTHR43033">
    <property type="entry name" value="TRNA(ILE)-LYSIDINE SYNTHASE-RELATED"/>
    <property type="match status" value="1"/>
</dbReference>
<dbReference type="InterPro" id="IPR014729">
    <property type="entry name" value="Rossmann-like_a/b/a_fold"/>
</dbReference>
<evidence type="ECO:0000313" key="9">
    <source>
        <dbReference type="Proteomes" id="UP000182658"/>
    </source>
</evidence>
<keyword evidence="2" id="KW-0436">Ligase</keyword>
<dbReference type="GO" id="GO:0008033">
    <property type="term" value="P:tRNA processing"/>
    <property type="evidence" value="ECO:0007669"/>
    <property type="project" value="UniProtKB-KW"/>
</dbReference>
<dbReference type="CDD" id="cd01992">
    <property type="entry name" value="TilS_N"/>
    <property type="match status" value="1"/>
</dbReference>
<gene>
    <name evidence="8" type="ORF">CONLIGDRAFT_582528</name>
</gene>
<dbReference type="EC" id="6.3.4.19" evidence="1"/>
<proteinExistence type="inferred from homology"/>
<evidence type="ECO:0000256" key="4">
    <source>
        <dbReference type="ARBA" id="ARBA00022741"/>
    </source>
</evidence>
<dbReference type="Pfam" id="PF01171">
    <property type="entry name" value="ATP_bind_3"/>
    <property type="match status" value="2"/>
</dbReference>
<accession>A0A1J7IEB1</accession>
<feature type="domain" description="tRNA(Ile)-lysidine/2-thiocytidine synthase N-terminal" evidence="7">
    <location>
        <begin position="40"/>
        <end position="196"/>
    </location>
</feature>
<evidence type="ECO:0000256" key="2">
    <source>
        <dbReference type="ARBA" id="ARBA00022598"/>
    </source>
</evidence>
<evidence type="ECO:0000256" key="6">
    <source>
        <dbReference type="ARBA" id="ARBA00048539"/>
    </source>
</evidence>
<dbReference type="STRING" id="1408157.A0A1J7IEB1"/>
<sequence length="747" mass="85546">MLPVLHGAVRAITPSEFVEALYAISPPRFPSARGTRHRSVSLAVSGGVDSMALAYLCSRVRRMDSWLRLADHPVKHFTASIVDHSLRPSSAAEALSVARVLRSRLQMPTEIHTIRWDRELAGLGLASKPTPETLSALPNIESLARRFRYRLLGRYASQQDVTAVLLAHHEDDQYETVLMRLLGGHGIRGLRGMRGAADIPECGDLHGVYQSGFLDDVARTNPMFSLCGISRRERRQLKHVMRGEIDPAVWEREMHDGLLYYGEGMGMGRHPYLYGVQQRRRGEAPPLEPMDIEDGGVQIYRPLLGFSKDRLVATCLHNRIPWFEDATNTDPTLTMRNAVRYMVRNHELPVALRKPAVLELAERCRRRVEREEAEAERLLGRVTMHDFEPNVGSLVVQLPEIGMPRVPRRSSVLRRERKRTHYTRIASILVQKLLALVTPEQQITPLKDLGWVAARLFPSLEGKKRADDGPKAFTICGVHLVPLPGQRHRWHLSRAPHASQQPRPVMQIAKQVYTRRWRTTPGKWVFSRWSNWALYDNRFWASLRCRVPFDVTVAPFEAEHAKAFREAMGPEGREALDAALRKHAPGKVRYTLPAIYVRGDIGALIRGEEDWKIHDVIMQGRDMDADYEDAVELGDGRRKWVNRASPRNNITTCRPPVLQRYGWSRDAMKKILDEKVRLVALPTLGIGIPGVESWVEWRFRYRKVELETLALATGRRYSRRAMMRQKMRRVRAKMQGRGSRGRRLRRE</sequence>